<evidence type="ECO:0000313" key="2">
    <source>
        <dbReference type="Proteomes" id="UP000245910"/>
    </source>
</evidence>
<reference evidence="2" key="1">
    <citation type="submission" date="2014-10" db="EMBL/GenBank/DDBJ databases">
        <authorList>
            <person name="King R."/>
        </authorList>
    </citation>
    <scope>NUCLEOTIDE SEQUENCE [LARGE SCALE GENOMIC DNA]</scope>
    <source>
        <strain evidence="2">A3/5</strain>
    </source>
</reference>
<protein>
    <submittedName>
        <fullName evidence="1">Uncharacterized protein</fullName>
    </submittedName>
</protein>
<dbReference type="OrthoDB" id="5048607at2759"/>
<sequence>MAPYNFVSPADSLTPFVGDYQAAHTGYAVSQYNPVYFAGMDPMHASGGFAGYPVAHPYAHANVESPEPVEISVEGGIVAMMSQMSTGRRAIAERITQENPDIDSKDFHDCILIPSKTDREERREYILLLREYDVSYDNIVILGDLEITASTVRGIHRNATRPAAERPRDTSDQWTLEHIAAMRLSVSIIQHREGLDPLTVDGMNAVPWAKVAKMMENSLPAGSFKFSPMAVSRYYKALMNEEQ</sequence>
<name>A0A2L2SYN2_9HYPO</name>
<proteinExistence type="predicted"/>
<dbReference type="GeneID" id="37262940"/>
<keyword evidence="2" id="KW-1185">Reference proteome</keyword>
<dbReference type="AlphaFoldDB" id="A0A2L2SYN2"/>
<dbReference type="EMBL" id="LN649232">
    <property type="protein sequence ID" value="CEI38613.1"/>
    <property type="molecule type" value="Genomic_DNA"/>
</dbReference>
<evidence type="ECO:0000313" key="1">
    <source>
        <dbReference type="EMBL" id="CEI38613.1"/>
    </source>
</evidence>
<dbReference type="RefSeq" id="XP_025581008.1">
    <property type="nucleotide sequence ID" value="XM_025726441.2"/>
</dbReference>
<organism evidence="1 2">
    <name type="scientific">Fusarium venenatum</name>
    <dbReference type="NCBI Taxonomy" id="56646"/>
    <lineage>
        <taxon>Eukaryota</taxon>
        <taxon>Fungi</taxon>
        <taxon>Dikarya</taxon>
        <taxon>Ascomycota</taxon>
        <taxon>Pezizomycotina</taxon>
        <taxon>Sordariomycetes</taxon>
        <taxon>Hypocreomycetidae</taxon>
        <taxon>Hypocreales</taxon>
        <taxon>Nectriaceae</taxon>
        <taxon>Fusarium</taxon>
    </lineage>
</organism>
<accession>A0A2L2SYN2</accession>
<dbReference type="Proteomes" id="UP000245910">
    <property type="component" value="Chromosome IIII"/>
</dbReference>
<dbReference type="KEGG" id="fvn:FVRRES_11304"/>